<feature type="non-terminal residue" evidence="3">
    <location>
        <position position="1"/>
    </location>
</feature>
<feature type="compositionally biased region" description="Basic and acidic residues" evidence="1">
    <location>
        <begin position="76"/>
        <end position="99"/>
    </location>
</feature>
<dbReference type="PANTHER" id="PTHR12917:SF17">
    <property type="entry name" value="NUCLEAR RECEPTOR-INTERACTING PROTEIN 2"/>
    <property type="match status" value="1"/>
</dbReference>
<gene>
    <name evidence="3" type="primary">Nrip2</name>
    <name evidence="3" type="ORF">GTO96_0004716</name>
</gene>
<dbReference type="Pfam" id="PF09668">
    <property type="entry name" value="Asp_protease"/>
    <property type="match status" value="1"/>
</dbReference>
<feature type="compositionally biased region" description="Acidic residues" evidence="1">
    <location>
        <begin position="100"/>
        <end position="117"/>
    </location>
</feature>
<comment type="caution">
    <text evidence="3">The sequence shown here is derived from an EMBL/GenBank/DDBJ whole genome shotgun (WGS) entry which is preliminary data.</text>
</comment>
<evidence type="ECO:0000259" key="2">
    <source>
        <dbReference type="Pfam" id="PF09668"/>
    </source>
</evidence>
<evidence type="ECO:0000256" key="1">
    <source>
        <dbReference type="SAM" id="MobiDB-lite"/>
    </source>
</evidence>
<dbReference type="InterPro" id="IPR019103">
    <property type="entry name" value="Peptidase_aspartic_DDI1-type"/>
</dbReference>
<dbReference type="PANTHER" id="PTHR12917">
    <property type="entry name" value="ASPARTYL PROTEASE DDI-RELATED"/>
    <property type="match status" value="1"/>
</dbReference>
<dbReference type="EMBL" id="JAATIS010000220">
    <property type="protein sequence ID" value="KAG2468909.1"/>
    <property type="molecule type" value="Genomic_DNA"/>
</dbReference>
<dbReference type="GO" id="GO:0006508">
    <property type="term" value="P:proteolysis"/>
    <property type="evidence" value="ECO:0007669"/>
    <property type="project" value="InterPro"/>
</dbReference>
<dbReference type="Gene3D" id="2.40.70.10">
    <property type="entry name" value="Acid Proteases"/>
    <property type="match status" value="1"/>
</dbReference>
<dbReference type="GeneID" id="120539452"/>
<dbReference type="AlphaFoldDB" id="A0A8X7XKC5"/>
<organism evidence="3 4">
    <name type="scientific">Polypterus senegalus</name>
    <name type="common">Senegal bichir</name>
    <dbReference type="NCBI Taxonomy" id="55291"/>
    <lineage>
        <taxon>Eukaryota</taxon>
        <taxon>Metazoa</taxon>
        <taxon>Chordata</taxon>
        <taxon>Craniata</taxon>
        <taxon>Vertebrata</taxon>
        <taxon>Euteleostomi</taxon>
        <taxon>Actinopterygii</taxon>
        <taxon>Polypteriformes</taxon>
        <taxon>Polypteridae</taxon>
        <taxon>Polypterus</taxon>
    </lineage>
</organism>
<name>A0A8X7XKC5_POLSE</name>
<dbReference type="SUPFAM" id="SSF50630">
    <property type="entry name" value="Acid proteases"/>
    <property type="match status" value="1"/>
</dbReference>
<reference evidence="3 4" key="1">
    <citation type="journal article" date="2021" name="Cell">
        <title>Tracing the genetic footprints of vertebrate landing in non-teleost ray-finned fishes.</title>
        <authorList>
            <person name="Bi X."/>
            <person name="Wang K."/>
            <person name="Yang L."/>
            <person name="Pan H."/>
            <person name="Jiang H."/>
            <person name="Wei Q."/>
            <person name="Fang M."/>
            <person name="Yu H."/>
            <person name="Zhu C."/>
            <person name="Cai Y."/>
            <person name="He Y."/>
            <person name="Gan X."/>
            <person name="Zeng H."/>
            <person name="Yu D."/>
            <person name="Zhu Y."/>
            <person name="Jiang H."/>
            <person name="Qiu Q."/>
            <person name="Yang H."/>
            <person name="Zhang Y.E."/>
            <person name="Wang W."/>
            <person name="Zhu M."/>
            <person name="He S."/>
            <person name="Zhang G."/>
        </authorList>
    </citation>
    <scope>NUCLEOTIDE SEQUENCE [LARGE SCALE GENOMIC DNA]</scope>
    <source>
        <strain evidence="3">Bchr_013</strain>
    </source>
</reference>
<evidence type="ECO:0000313" key="4">
    <source>
        <dbReference type="Proteomes" id="UP000886611"/>
    </source>
</evidence>
<sequence length="254" mass="29135">MTDSKKSEMDIRDKAILHQQRRLKQATQFTHKDSADLLPLDGLKRLGTSKDLQPHSIVQRRLLEGNINRLVAEGRDVSSRVRSPLAEEKVGRKEVREPKEEEEDEEEEEEESEEEEELSKSWKSLVVNCKCCDREVEATINTGYQQNVMSQECFRRLGLTEMQKISSKESCHRFPFDTTFMGQVEKLEIIIGSAKLECSALVVENETFELCLGLETLLNLKCCIDLERGFLKLGKSDEEIPFLEMSSEAQNETC</sequence>
<evidence type="ECO:0000313" key="3">
    <source>
        <dbReference type="EMBL" id="KAG2468909.1"/>
    </source>
</evidence>
<dbReference type="RefSeq" id="XP_039625459.1">
    <property type="nucleotide sequence ID" value="XM_039769525.1"/>
</dbReference>
<feature type="domain" description="Aspartic peptidase DDI1-type" evidence="2">
    <location>
        <begin position="124"/>
        <end position="225"/>
    </location>
</feature>
<dbReference type="OrthoDB" id="1047367at2759"/>
<accession>A0A8X7XKC5</accession>
<dbReference type="InterPro" id="IPR021109">
    <property type="entry name" value="Peptidase_aspartic_dom_sf"/>
</dbReference>
<proteinExistence type="predicted"/>
<feature type="non-terminal residue" evidence="3">
    <location>
        <position position="254"/>
    </location>
</feature>
<keyword evidence="4" id="KW-1185">Reference proteome</keyword>
<dbReference type="Proteomes" id="UP000886611">
    <property type="component" value="Unassembled WGS sequence"/>
</dbReference>
<feature type="region of interest" description="Disordered" evidence="1">
    <location>
        <begin position="76"/>
        <end position="119"/>
    </location>
</feature>
<protein>
    <submittedName>
        <fullName evidence="3">NRIP2 protein</fullName>
    </submittedName>
</protein>
<dbReference type="GO" id="GO:0004190">
    <property type="term" value="F:aspartic-type endopeptidase activity"/>
    <property type="evidence" value="ECO:0007669"/>
    <property type="project" value="InterPro"/>
</dbReference>